<evidence type="ECO:0000256" key="3">
    <source>
        <dbReference type="SAM" id="Phobius"/>
    </source>
</evidence>
<feature type="region of interest" description="Disordered" evidence="2">
    <location>
        <begin position="321"/>
        <end position="348"/>
    </location>
</feature>
<feature type="transmembrane region" description="Helical" evidence="3">
    <location>
        <begin position="122"/>
        <end position="140"/>
    </location>
</feature>
<dbReference type="VEuPathDB" id="AmoebaDB:NAEGRDRAFT_62217"/>
<keyword evidence="3" id="KW-0812">Transmembrane</keyword>
<accession>D2V098</accession>
<evidence type="ECO:0000313" key="5">
    <source>
        <dbReference type="Proteomes" id="UP000006671"/>
    </source>
</evidence>
<dbReference type="RefSeq" id="XP_002682422.1">
    <property type="nucleotide sequence ID" value="XM_002682376.1"/>
</dbReference>
<dbReference type="InParanoid" id="D2V098"/>
<evidence type="ECO:0000313" key="4">
    <source>
        <dbReference type="EMBL" id="EFC49678.1"/>
    </source>
</evidence>
<evidence type="ECO:0000256" key="1">
    <source>
        <dbReference type="SAM" id="Coils"/>
    </source>
</evidence>
<protein>
    <submittedName>
        <fullName evidence="4">Predicted protein</fullName>
    </submittedName>
</protein>
<keyword evidence="3" id="KW-0472">Membrane</keyword>
<dbReference type="OrthoDB" id="10590460at2759"/>
<keyword evidence="3" id="KW-1133">Transmembrane helix</keyword>
<evidence type="ECO:0000256" key="2">
    <source>
        <dbReference type="SAM" id="MobiDB-lite"/>
    </source>
</evidence>
<dbReference type="AlphaFoldDB" id="D2V098"/>
<keyword evidence="5" id="KW-1185">Reference proteome</keyword>
<organism evidence="5">
    <name type="scientific">Naegleria gruberi</name>
    <name type="common">Amoeba</name>
    <dbReference type="NCBI Taxonomy" id="5762"/>
    <lineage>
        <taxon>Eukaryota</taxon>
        <taxon>Discoba</taxon>
        <taxon>Heterolobosea</taxon>
        <taxon>Tetramitia</taxon>
        <taxon>Eutetramitia</taxon>
        <taxon>Vahlkampfiidae</taxon>
        <taxon>Naegleria</taxon>
    </lineage>
</organism>
<feature type="transmembrane region" description="Helical" evidence="3">
    <location>
        <begin position="146"/>
        <end position="166"/>
    </location>
</feature>
<gene>
    <name evidence="4" type="ORF">NAEGRDRAFT_62217</name>
</gene>
<reference evidence="4 5" key="1">
    <citation type="journal article" date="2010" name="Cell">
        <title>The genome of Naegleria gruberi illuminates early eukaryotic versatility.</title>
        <authorList>
            <person name="Fritz-Laylin L.K."/>
            <person name="Prochnik S.E."/>
            <person name="Ginger M.L."/>
            <person name="Dacks J.B."/>
            <person name="Carpenter M.L."/>
            <person name="Field M.C."/>
            <person name="Kuo A."/>
            <person name="Paredez A."/>
            <person name="Chapman J."/>
            <person name="Pham J."/>
            <person name="Shu S."/>
            <person name="Neupane R."/>
            <person name="Cipriano M."/>
            <person name="Mancuso J."/>
            <person name="Tu H."/>
            <person name="Salamov A."/>
            <person name="Lindquist E."/>
            <person name="Shapiro H."/>
            <person name="Lucas S."/>
            <person name="Grigoriev I.V."/>
            <person name="Cande W.Z."/>
            <person name="Fulton C."/>
            <person name="Rokhsar D.S."/>
            <person name="Dawson S.C."/>
        </authorList>
    </citation>
    <scope>NUCLEOTIDE SEQUENCE [LARGE SCALE GENOMIC DNA]</scope>
    <source>
        <strain evidence="4 5">NEG-M</strain>
    </source>
</reference>
<feature type="coiled-coil region" evidence="1">
    <location>
        <begin position="426"/>
        <end position="474"/>
    </location>
</feature>
<dbReference type="GeneID" id="8856491"/>
<keyword evidence="1" id="KW-0175">Coiled coil</keyword>
<dbReference type="Proteomes" id="UP000006671">
    <property type="component" value="Unassembled WGS sequence"/>
</dbReference>
<name>D2V098_NAEGR</name>
<feature type="compositionally biased region" description="Acidic residues" evidence="2">
    <location>
        <begin position="324"/>
        <end position="334"/>
    </location>
</feature>
<dbReference type="KEGG" id="ngr:NAEGRDRAFT_62217"/>
<proteinExistence type="predicted"/>
<sequence length="558" mass="63690">MATINRVFSVLSAVNNVNSMLSRKSSIIRVCAALLISSIYLGWFKNHDYLGEEFGDDTTLFRRIHLVHKPFFDNLVRMPEHSLQLTMEDYAKPYSMLDWFNVFTLGYFALWMKNYFTTSFSFPFLLSIVPFEYFFIYDFISTGKHLGLTTLFENLFYYLLVTLIIIRVFRDCKHGLSDVESSNPGGPFSSIQDYWTIVKGVFTAIDRSWNLGLSGYFSSFFSFDSMFNQASGTPGSNGAQPNIDPSIFMNSFMGGNAANNPFMNLGRMNASAGGRMGLQDFAEIMRRNSDYYIKTLAEEESNKNNVVSNSTLLQKRLQLLAPSDDSDSETESEEQVTPKKETPTRHNRSNSWLNWFSWYSITTKPHIPDSPPTPETTTPKQHEISSPYQVEHTMHLQDLSPESSSNTSANAVKDISLLLFQQKERIKDLQRDNDLKDEYIKQLEEKVREMHEQKMFAKERYNKLKHQYDELAERTSSDNVMWNSVASTVLGASNNSLSVKLDAEKVVEKRTTNSSDEDDFSCFTSPLKRNNNNGNADNCLLSPTPDLDALLDKMGLDD</sequence>
<dbReference type="EMBL" id="GG738847">
    <property type="protein sequence ID" value="EFC49678.1"/>
    <property type="molecule type" value="Genomic_DNA"/>
</dbReference>
<feature type="transmembrane region" description="Helical" evidence="3">
    <location>
        <begin position="26"/>
        <end position="44"/>
    </location>
</feature>